<comment type="subcellular location">
    <subcellularLocation>
        <location evidence="1">Membrane</location>
        <topology evidence="1">Multi-pass membrane protein</topology>
    </subcellularLocation>
</comment>
<evidence type="ECO:0000256" key="6">
    <source>
        <dbReference type="ARBA" id="ARBA00029447"/>
    </source>
</evidence>
<keyword evidence="2 9" id="KW-0812">Transmembrane</keyword>
<evidence type="ECO:0000256" key="2">
    <source>
        <dbReference type="ARBA" id="ARBA00022692"/>
    </source>
</evidence>
<dbReference type="Pfam" id="PF00015">
    <property type="entry name" value="MCPsignal"/>
    <property type="match status" value="1"/>
</dbReference>
<comment type="similarity">
    <text evidence="6">Belongs to the methyl-accepting chemotaxis (MCP) protein family.</text>
</comment>
<evidence type="ECO:0000256" key="1">
    <source>
        <dbReference type="ARBA" id="ARBA00004141"/>
    </source>
</evidence>
<keyword evidence="5 7" id="KW-0807">Transducer</keyword>
<evidence type="ECO:0000256" key="5">
    <source>
        <dbReference type="ARBA" id="ARBA00023224"/>
    </source>
</evidence>
<dbReference type="PRINTS" id="PR00260">
    <property type="entry name" value="CHEMTRNSDUCR"/>
</dbReference>
<dbReference type="PANTHER" id="PTHR32089">
    <property type="entry name" value="METHYL-ACCEPTING CHEMOTAXIS PROTEIN MCPB"/>
    <property type="match status" value="1"/>
</dbReference>
<feature type="transmembrane region" description="Helical" evidence="9">
    <location>
        <begin position="182"/>
        <end position="202"/>
    </location>
</feature>
<name>A0A455WAC6_MARNT</name>
<keyword evidence="3 9" id="KW-1133">Transmembrane helix</keyword>
<keyword evidence="8" id="KW-0175">Coiled coil</keyword>
<dbReference type="Gene3D" id="1.10.287.950">
    <property type="entry name" value="Methyl-accepting chemotaxis protein"/>
    <property type="match status" value="1"/>
</dbReference>
<evidence type="ECO:0000256" key="3">
    <source>
        <dbReference type="ARBA" id="ARBA00022989"/>
    </source>
</evidence>
<evidence type="ECO:0000259" key="11">
    <source>
        <dbReference type="PROSITE" id="PS50885"/>
    </source>
</evidence>
<dbReference type="SMART" id="SM00283">
    <property type="entry name" value="MA"/>
    <property type="match status" value="1"/>
</dbReference>
<evidence type="ECO:0000256" key="4">
    <source>
        <dbReference type="ARBA" id="ARBA00023136"/>
    </source>
</evidence>
<sequence>MLSTVRARILFFAVLSLIAVTGLAVLSWMIILKAEDASENLMRNNLQDTWVLMDLEQDHRRLQDLAFKIKAQLLLWDEIETEFDYLDTALRDHWKRVQGAERLRNWAVDHQGEFDRVLALMGDMDKGIEEKSYYRVGQVVDFQLFPALEPMLEAINQQQAASRDDVAAGADDLLAFLSGQRVVLLGGSLAFLVVVVAMTLWLRHSVILRLQYMERELMAMEAESDLSRTPEVGGRDEVAGVAGALESLVRRFEGFIGDIRRAAAGLDERSAALDEGAEALQRASEETGQQISDVSASMTSIADQASQIEQATELSAVTVRQAVVANVEVQGGLRNSEQAAEHTVEVIARVSESIHALNDSTGKIEQVIGVIADIAEQTNLLALNAAIEAARAGEHGRGFAVVADEVRTLSRRTAESTSNIRQWVQDLVTGVGSVDGLLAEMREAGELNQTNLLALKTHLERLKNQFDELEQHSDHIRSSIALQHEEVGRVGRRAVSLSASADTLTENVDNARRVSESLRQESVSMRQLASGFRTRYAEQ</sequence>
<dbReference type="InterPro" id="IPR004090">
    <property type="entry name" value="Chemotax_Me-accpt_rcpt"/>
</dbReference>
<dbReference type="SUPFAM" id="SSF58104">
    <property type="entry name" value="Methyl-accepting chemotaxis protein (MCP) signaling domain"/>
    <property type="match status" value="1"/>
</dbReference>
<accession>A0A455WAC6</accession>
<evidence type="ECO:0000256" key="8">
    <source>
        <dbReference type="SAM" id="Coils"/>
    </source>
</evidence>
<dbReference type="PROSITE" id="PS50885">
    <property type="entry name" value="HAMP"/>
    <property type="match status" value="1"/>
</dbReference>
<protein>
    <recommendedName>
        <fullName evidence="13">Methyl-accepting chemotaxis protein</fullName>
    </recommendedName>
</protein>
<dbReference type="GO" id="GO:0004888">
    <property type="term" value="F:transmembrane signaling receptor activity"/>
    <property type="evidence" value="ECO:0007669"/>
    <property type="project" value="InterPro"/>
</dbReference>
<dbReference type="InterPro" id="IPR003660">
    <property type="entry name" value="HAMP_dom"/>
</dbReference>
<evidence type="ECO:0000259" key="10">
    <source>
        <dbReference type="PROSITE" id="PS50111"/>
    </source>
</evidence>
<gene>
    <name evidence="12" type="ORF">YBY_19060</name>
</gene>
<reference evidence="12" key="1">
    <citation type="submission" date="2019-03" db="EMBL/GenBank/DDBJ databases">
        <title>Whole genome analysis of nitrate-reducing bacteria Marinobacter hydrocarbonoclasticus YB03.</title>
        <authorList>
            <person name="Azam A.H."/>
            <person name="Yuk S.R."/>
            <person name="Kamarisima K."/>
            <person name="Miyanaga K."/>
            <person name="Tanji Y."/>
        </authorList>
    </citation>
    <scope>NUCLEOTIDE SEQUENCE</scope>
    <source>
        <strain evidence="12">YB03</strain>
    </source>
</reference>
<dbReference type="GO" id="GO:0006935">
    <property type="term" value="P:chemotaxis"/>
    <property type="evidence" value="ECO:0007669"/>
    <property type="project" value="InterPro"/>
</dbReference>
<evidence type="ECO:0000313" key="12">
    <source>
        <dbReference type="EMBL" id="BBJ04057.1"/>
    </source>
</evidence>
<feature type="domain" description="Methyl-accepting transducer" evidence="10">
    <location>
        <begin position="262"/>
        <end position="509"/>
    </location>
</feature>
<feature type="domain" description="HAMP" evidence="11">
    <location>
        <begin position="204"/>
        <end position="257"/>
    </location>
</feature>
<evidence type="ECO:0008006" key="13">
    <source>
        <dbReference type="Google" id="ProtNLM"/>
    </source>
</evidence>
<organism evidence="12">
    <name type="scientific">Marinobacter nauticus</name>
    <name type="common">Marinobacter hydrocarbonoclasticus</name>
    <name type="synonym">Marinobacter aquaeolei</name>
    <dbReference type="NCBI Taxonomy" id="2743"/>
    <lineage>
        <taxon>Bacteria</taxon>
        <taxon>Pseudomonadati</taxon>
        <taxon>Pseudomonadota</taxon>
        <taxon>Gammaproteobacteria</taxon>
        <taxon>Pseudomonadales</taxon>
        <taxon>Marinobacteraceae</taxon>
        <taxon>Marinobacter</taxon>
    </lineage>
</organism>
<keyword evidence="4 9" id="KW-0472">Membrane</keyword>
<proteinExistence type="inferred from homology"/>
<evidence type="ECO:0000256" key="9">
    <source>
        <dbReference type="SAM" id="Phobius"/>
    </source>
</evidence>
<dbReference type="GO" id="GO:0016020">
    <property type="term" value="C:membrane"/>
    <property type="evidence" value="ECO:0007669"/>
    <property type="project" value="UniProtKB-SubCell"/>
</dbReference>
<feature type="transmembrane region" description="Helical" evidence="9">
    <location>
        <begin position="9"/>
        <end position="31"/>
    </location>
</feature>
<dbReference type="InterPro" id="IPR004089">
    <property type="entry name" value="MCPsignal_dom"/>
</dbReference>
<dbReference type="AlphaFoldDB" id="A0A455WAC6"/>
<feature type="coiled-coil region" evidence="8">
    <location>
        <begin position="452"/>
        <end position="521"/>
    </location>
</feature>
<evidence type="ECO:0000256" key="7">
    <source>
        <dbReference type="PROSITE-ProRule" id="PRU00284"/>
    </source>
</evidence>
<dbReference type="PROSITE" id="PS50111">
    <property type="entry name" value="CHEMOTAXIS_TRANSDUC_2"/>
    <property type="match status" value="1"/>
</dbReference>
<dbReference type="EMBL" id="AP019537">
    <property type="protein sequence ID" value="BBJ04057.1"/>
    <property type="molecule type" value="Genomic_DNA"/>
</dbReference>
<dbReference type="GO" id="GO:0007165">
    <property type="term" value="P:signal transduction"/>
    <property type="evidence" value="ECO:0007669"/>
    <property type="project" value="UniProtKB-KW"/>
</dbReference>
<dbReference type="PANTHER" id="PTHR32089:SF119">
    <property type="entry name" value="METHYL-ACCEPTING CHEMOTAXIS PROTEIN CTPL"/>
    <property type="match status" value="1"/>
</dbReference>